<feature type="domain" description="DUF4434" evidence="2">
    <location>
        <begin position="37"/>
        <end position="277"/>
    </location>
</feature>
<sequence>MRKNIFLIILFLWALIPCSSCSSDDNDVTDVKEVDQKKGELEMIYSIADELDMKVICDVNLSGGSYYGKYAARDLVNKCDNYIKLYHNCYGHHASFWGWYINTEINPLTEMQKSKSLFWRELWKGVAESCHSVAPGTKVTISPFFILDQGTHRGFKFITPEETETWWYNTLKASGIDIVMLQDSGAEHLSFFTLAEREAFYKAFYNACRRTGKELWGNIETAEILARDWEHALEMERNGTQVWRFTPIDWLQEKIELAAQYATGIVSWGYYPYMDPSTDNSPLVVHGSGMDNTTRQANYNAYLEYQKRVPSTIPAGMKAQPKIKGTLWWFPTDLGSLDGKELETALRKEITNQKKIGFEYIWLVNACNHFVVK</sequence>
<evidence type="ECO:0000313" key="4">
    <source>
        <dbReference type="Proteomes" id="UP000284417"/>
    </source>
</evidence>
<evidence type="ECO:0000313" key="3">
    <source>
        <dbReference type="EMBL" id="RHK89567.1"/>
    </source>
</evidence>
<dbReference type="Pfam" id="PF14488">
    <property type="entry name" value="DUF4434"/>
    <property type="match status" value="1"/>
</dbReference>
<accession>A0A415HE91</accession>
<dbReference type="SUPFAM" id="SSF51445">
    <property type="entry name" value="(Trans)glycosidases"/>
    <property type="match status" value="1"/>
</dbReference>
<feature type="signal peptide" evidence="1">
    <location>
        <begin position="1"/>
        <end position="22"/>
    </location>
</feature>
<dbReference type="Gene3D" id="3.20.20.80">
    <property type="entry name" value="Glycosidases"/>
    <property type="match status" value="1"/>
</dbReference>
<protein>
    <submittedName>
        <fullName evidence="3">DUF4434 domain-containing protein</fullName>
    </submittedName>
</protein>
<evidence type="ECO:0000256" key="1">
    <source>
        <dbReference type="SAM" id="SignalP"/>
    </source>
</evidence>
<evidence type="ECO:0000259" key="2">
    <source>
        <dbReference type="Pfam" id="PF14488"/>
    </source>
</evidence>
<dbReference type="EMBL" id="QROC01000052">
    <property type="protein sequence ID" value="RHK89567.1"/>
    <property type="molecule type" value="Genomic_DNA"/>
</dbReference>
<dbReference type="RefSeq" id="WP_118408879.1">
    <property type="nucleotide sequence ID" value="NZ_AP031409.1"/>
</dbReference>
<reference evidence="3 4" key="1">
    <citation type="submission" date="2018-08" db="EMBL/GenBank/DDBJ databases">
        <title>A genome reference for cultivated species of the human gut microbiota.</title>
        <authorList>
            <person name="Zou Y."/>
            <person name="Xue W."/>
            <person name="Luo G."/>
        </authorList>
    </citation>
    <scope>NUCLEOTIDE SEQUENCE [LARGE SCALE GENOMIC DNA]</scope>
    <source>
        <strain evidence="3 4">AF39-6AC</strain>
    </source>
</reference>
<proteinExistence type="predicted"/>
<dbReference type="AlphaFoldDB" id="A0A415HE91"/>
<dbReference type="InterPro" id="IPR017853">
    <property type="entry name" value="GH"/>
</dbReference>
<dbReference type="InterPro" id="IPR027849">
    <property type="entry name" value="DUF4434"/>
</dbReference>
<name>A0A415HE91_9BACE</name>
<organism evidence="3 4">
    <name type="scientific">Bacteroides xylanisolvens</name>
    <dbReference type="NCBI Taxonomy" id="371601"/>
    <lineage>
        <taxon>Bacteria</taxon>
        <taxon>Pseudomonadati</taxon>
        <taxon>Bacteroidota</taxon>
        <taxon>Bacteroidia</taxon>
        <taxon>Bacteroidales</taxon>
        <taxon>Bacteroidaceae</taxon>
        <taxon>Bacteroides</taxon>
    </lineage>
</organism>
<dbReference type="Proteomes" id="UP000284417">
    <property type="component" value="Unassembled WGS sequence"/>
</dbReference>
<feature type="chain" id="PRO_5019516058" evidence="1">
    <location>
        <begin position="23"/>
        <end position="373"/>
    </location>
</feature>
<keyword evidence="1" id="KW-0732">Signal</keyword>
<comment type="caution">
    <text evidence="3">The sequence shown here is derived from an EMBL/GenBank/DDBJ whole genome shotgun (WGS) entry which is preliminary data.</text>
</comment>
<gene>
    <name evidence="3" type="ORF">DW042_23100</name>
</gene>